<evidence type="ECO:0000313" key="8">
    <source>
        <dbReference type="EMBL" id="ADB81897.1"/>
    </source>
</evidence>
<name>D3IZT8_9BRYO</name>
<dbReference type="GO" id="GO:0045944">
    <property type="term" value="P:positive regulation of transcription by RNA polymerase II"/>
    <property type="evidence" value="ECO:0007669"/>
    <property type="project" value="InterPro"/>
</dbReference>
<evidence type="ECO:0000256" key="6">
    <source>
        <dbReference type="SAM" id="Coils"/>
    </source>
</evidence>
<keyword evidence="4" id="KW-0804">Transcription</keyword>
<evidence type="ECO:0000256" key="5">
    <source>
        <dbReference type="ARBA" id="ARBA00023242"/>
    </source>
</evidence>
<sequence>MGRVKLEIKKIENTTNRQVTYSKRRNGLMKKAYELSVLCDIDVALIMFSPSGKLTQYCNCSIEDVIARFANLPLHERNKSFEDMLTRFASFHMHHDRNKYNSRNSQNLELYLHKALKKLNAGGGEKVDDHMGLTQHDELAATQESSKSYELGLLQEQVKKLTHEKDVLQHRARFLLADEQLIQTVTSLQQLATMETELEQALERVRQRKNSVTNAAYDLQATSTAIQRQHEFMGNMQLMAMQQRGGGGGSGAMAAAGGQAAAAAASSSLMQWNIIPERDDQQTMSAAATPQLDFMELHQSSNTSLVLPARQISRDDVGSNVTISGDGDASRTSAFFQVPQSTQPEHELQYRMGLVARSGMISSTTTSVAAAHAAAARGFRELANIPDSRSSAAAALVGQYEESPNKKTKLEARGAAGNVTSSTMQQAFAAASGLNATDCPNRSPAAADDQTFVNPESAEQQVRHASDSSAGTAAAAAPWLQYSAHLQSHHNHQQAYSNSQYPTAYFSQNPDAWK</sequence>
<keyword evidence="3" id="KW-0238">DNA-binding</keyword>
<dbReference type="InterPro" id="IPR036879">
    <property type="entry name" value="TF_MADSbox_sf"/>
</dbReference>
<organism evidence="8">
    <name type="scientific">Sphagnum subsecundum</name>
    <dbReference type="NCBI Taxonomy" id="231106"/>
    <lineage>
        <taxon>Eukaryota</taxon>
        <taxon>Viridiplantae</taxon>
        <taxon>Streptophyta</taxon>
        <taxon>Embryophyta</taxon>
        <taxon>Bryophyta</taxon>
        <taxon>Sphagnophytina</taxon>
        <taxon>Sphagnopsida</taxon>
        <taxon>Sphagnales</taxon>
        <taxon>Sphagnaceae</taxon>
        <taxon>Sphagnum</taxon>
    </lineage>
</organism>
<feature type="domain" description="MADS-box" evidence="7">
    <location>
        <begin position="1"/>
        <end position="61"/>
    </location>
</feature>
<dbReference type="PROSITE" id="PS50066">
    <property type="entry name" value="MADS_BOX_2"/>
    <property type="match status" value="1"/>
</dbReference>
<accession>D3IZT8</accession>
<evidence type="ECO:0000256" key="2">
    <source>
        <dbReference type="ARBA" id="ARBA00023015"/>
    </source>
</evidence>
<evidence type="ECO:0000256" key="3">
    <source>
        <dbReference type="ARBA" id="ARBA00023125"/>
    </source>
</evidence>
<dbReference type="CDD" id="cd00265">
    <property type="entry name" value="MADS_MEF2_like"/>
    <property type="match status" value="1"/>
</dbReference>
<evidence type="ECO:0000256" key="1">
    <source>
        <dbReference type="ARBA" id="ARBA00004123"/>
    </source>
</evidence>
<dbReference type="Pfam" id="PF00319">
    <property type="entry name" value="SRF-TF"/>
    <property type="match status" value="1"/>
</dbReference>
<dbReference type="SUPFAM" id="SSF55455">
    <property type="entry name" value="SRF-like"/>
    <property type="match status" value="1"/>
</dbReference>
<protein>
    <submittedName>
        <fullName evidence="8">MIKC* MADS-box transcription factor</fullName>
    </submittedName>
</protein>
<dbReference type="Gene3D" id="3.40.1810.10">
    <property type="entry name" value="Transcription factor, MADS-box"/>
    <property type="match status" value="1"/>
</dbReference>
<dbReference type="InterPro" id="IPR050142">
    <property type="entry name" value="MADS-box/MEF2_TF"/>
</dbReference>
<reference evidence="8" key="1">
    <citation type="journal article" date="2010" name="Mol. Biol. Evol.">
        <title>MIKC* MADS-box proteins: conserved regulators of the gametophytic generation of land plants.</title>
        <authorList>
            <person name="Zobell O."/>
            <person name="Faigl W."/>
            <person name="Saedler H."/>
            <person name="Munster T."/>
        </authorList>
    </citation>
    <scope>NUCLEOTIDE SEQUENCE</scope>
</reference>
<evidence type="ECO:0000256" key="4">
    <source>
        <dbReference type="ARBA" id="ARBA00023163"/>
    </source>
</evidence>
<dbReference type="GO" id="GO:0000977">
    <property type="term" value="F:RNA polymerase II transcription regulatory region sequence-specific DNA binding"/>
    <property type="evidence" value="ECO:0007669"/>
    <property type="project" value="InterPro"/>
</dbReference>
<dbReference type="AlphaFoldDB" id="D3IZT8"/>
<dbReference type="GO" id="GO:0046983">
    <property type="term" value="F:protein dimerization activity"/>
    <property type="evidence" value="ECO:0007669"/>
    <property type="project" value="InterPro"/>
</dbReference>
<proteinExistence type="predicted"/>
<dbReference type="PROSITE" id="PS00350">
    <property type="entry name" value="MADS_BOX_1"/>
    <property type="match status" value="1"/>
</dbReference>
<dbReference type="InterPro" id="IPR002100">
    <property type="entry name" value="TF_MADSbox"/>
</dbReference>
<dbReference type="PRINTS" id="PR00404">
    <property type="entry name" value="MADSDOMAIN"/>
</dbReference>
<dbReference type="PANTHER" id="PTHR48019">
    <property type="entry name" value="SERUM RESPONSE FACTOR HOMOLOG"/>
    <property type="match status" value="1"/>
</dbReference>
<keyword evidence="5" id="KW-0539">Nucleus</keyword>
<keyword evidence="2" id="KW-0805">Transcription regulation</keyword>
<feature type="coiled-coil region" evidence="6">
    <location>
        <begin position="151"/>
        <end position="215"/>
    </location>
</feature>
<dbReference type="GO" id="GO:0005634">
    <property type="term" value="C:nucleus"/>
    <property type="evidence" value="ECO:0007669"/>
    <property type="project" value="UniProtKB-SubCell"/>
</dbReference>
<dbReference type="FunFam" id="3.40.1810.10:FF:000022">
    <property type="entry name" value="MIKC MADS-domain protein PpMADS3"/>
    <property type="match status" value="1"/>
</dbReference>
<gene>
    <name evidence="8" type="primary">MADS2</name>
</gene>
<evidence type="ECO:0000259" key="7">
    <source>
        <dbReference type="PROSITE" id="PS50066"/>
    </source>
</evidence>
<comment type="subcellular location">
    <subcellularLocation>
        <location evidence="1">Nucleus</location>
    </subcellularLocation>
</comment>
<keyword evidence="6" id="KW-0175">Coiled coil</keyword>
<dbReference type="InterPro" id="IPR033896">
    <property type="entry name" value="MEF2-like_N"/>
</dbReference>
<dbReference type="SMART" id="SM00432">
    <property type="entry name" value="MADS"/>
    <property type="match status" value="1"/>
</dbReference>
<dbReference type="EMBL" id="GQ334456">
    <property type="protein sequence ID" value="ADB81897.1"/>
    <property type="molecule type" value="Genomic_DNA"/>
</dbReference>